<dbReference type="InterPro" id="IPR005129">
    <property type="entry name" value="GTPase_ArgK"/>
</dbReference>
<keyword evidence="4" id="KW-0342">GTP-binding</keyword>
<comment type="caution">
    <text evidence="7">The sequence shown here is derived from an EMBL/GenBank/DDBJ whole genome shotgun (WGS) entry which is preliminary data.</text>
</comment>
<dbReference type="PANTHER" id="PTHR43087">
    <property type="entry name" value="LYSINE/ARGININE/ORNITHINE TRANSPORT SYSTEM KINASE"/>
    <property type="match status" value="1"/>
</dbReference>
<evidence type="ECO:0000256" key="1">
    <source>
        <dbReference type="ARBA" id="ARBA00009625"/>
    </source>
</evidence>
<dbReference type="OrthoDB" id="9778292at2"/>
<evidence type="ECO:0000313" key="7">
    <source>
        <dbReference type="EMBL" id="MBA4541875.1"/>
    </source>
</evidence>
<protein>
    <submittedName>
        <fullName evidence="7">Methylmalonyl Co-A mutase-associated GTPase MeaB</fullName>
    </submittedName>
</protein>
<evidence type="ECO:0000256" key="5">
    <source>
        <dbReference type="ARBA" id="ARBA00023186"/>
    </source>
</evidence>
<evidence type="ECO:0000256" key="4">
    <source>
        <dbReference type="ARBA" id="ARBA00023134"/>
    </source>
</evidence>
<evidence type="ECO:0000259" key="6">
    <source>
        <dbReference type="SMART" id="SM00382"/>
    </source>
</evidence>
<keyword evidence="2" id="KW-0547">Nucleotide-binding</keyword>
<dbReference type="InterPro" id="IPR027417">
    <property type="entry name" value="P-loop_NTPase"/>
</dbReference>
<dbReference type="SUPFAM" id="SSF52540">
    <property type="entry name" value="P-loop containing nucleoside triphosphate hydrolases"/>
    <property type="match status" value="1"/>
</dbReference>
<dbReference type="NCBIfam" id="TIGR00750">
    <property type="entry name" value="lao"/>
    <property type="match status" value="1"/>
</dbReference>
<dbReference type="Proteomes" id="UP000530514">
    <property type="component" value="Unassembled WGS sequence"/>
</dbReference>
<dbReference type="InterPro" id="IPR003593">
    <property type="entry name" value="AAA+_ATPase"/>
</dbReference>
<sequence>MADLIRRLKEKDKRYIARVISRIENGDPEREQLLEALFPHTGQAYVLGITGSPGAGKSSLMNGLIRYLRQKGMTVAVIAIDPTSPFSGGAILGDRVRMTGHSLDEGVFIRSMGSRGSLGGLCRAAKDAVKVLDAAGYDLVLLETVGVGQAELDVMHAADSVSLVLNPTAGDVVQVFKAGIMEIADLFVINKADLPGSHRLAEEIERMLDLKPDLPWRPPIVKTIATREEGLVLLWEKLEEHRRFLEQTGERRRRRQRQAELELKELVQDLLGQKLAESLASPDWQHELSQVVSRQKSPISAAREWLRRVRFD</sequence>
<evidence type="ECO:0000313" key="8">
    <source>
        <dbReference type="Proteomes" id="UP000530514"/>
    </source>
</evidence>
<dbReference type="RefSeq" id="WP_033100432.1">
    <property type="nucleotide sequence ID" value="NZ_JACEIP010000003.1"/>
</dbReference>
<dbReference type="Pfam" id="PF03308">
    <property type="entry name" value="MeaB"/>
    <property type="match status" value="1"/>
</dbReference>
<evidence type="ECO:0000256" key="3">
    <source>
        <dbReference type="ARBA" id="ARBA00022801"/>
    </source>
</evidence>
<proteinExistence type="inferred from homology"/>
<accession>A0A7W2AH72</accession>
<dbReference type="InterPro" id="IPR052040">
    <property type="entry name" value="GTPase/Isobutyryl-CoA_mutase"/>
</dbReference>
<dbReference type="Gene3D" id="3.40.50.300">
    <property type="entry name" value="P-loop containing nucleotide triphosphate hydrolases"/>
    <property type="match status" value="1"/>
</dbReference>
<keyword evidence="5" id="KW-0143">Chaperone</keyword>
<evidence type="ECO:0000256" key="2">
    <source>
        <dbReference type="ARBA" id="ARBA00022741"/>
    </source>
</evidence>
<dbReference type="EMBL" id="JACEIP010000003">
    <property type="protein sequence ID" value="MBA4541875.1"/>
    <property type="molecule type" value="Genomic_DNA"/>
</dbReference>
<dbReference type="GO" id="GO:0003924">
    <property type="term" value="F:GTPase activity"/>
    <property type="evidence" value="ECO:0007669"/>
    <property type="project" value="InterPro"/>
</dbReference>
<dbReference type="AlphaFoldDB" id="A0A7W2AH72"/>
<dbReference type="SMART" id="SM00382">
    <property type="entry name" value="AAA"/>
    <property type="match status" value="1"/>
</dbReference>
<comment type="similarity">
    <text evidence="1">Belongs to the SIMIBI class G3E GTPase family. ArgK/MeaB subfamily.</text>
</comment>
<organism evidence="7 8">
    <name type="scientific">Thermoactinomyces daqus</name>
    <dbReference type="NCBI Taxonomy" id="1329516"/>
    <lineage>
        <taxon>Bacteria</taxon>
        <taxon>Bacillati</taxon>
        <taxon>Bacillota</taxon>
        <taxon>Bacilli</taxon>
        <taxon>Bacillales</taxon>
        <taxon>Thermoactinomycetaceae</taxon>
        <taxon>Thermoactinomyces</taxon>
    </lineage>
</organism>
<dbReference type="CDD" id="cd03114">
    <property type="entry name" value="MMAA-like"/>
    <property type="match status" value="1"/>
</dbReference>
<dbReference type="GO" id="GO:0005525">
    <property type="term" value="F:GTP binding"/>
    <property type="evidence" value="ECO:0007669"/>
    <property type="project" value="UniProtKB-KW"/>
</dbReference>
<gene>
    <name evidence="7" type="primary">meaB</name>
    <name evidence="7" type="ORF">H1164_03025</name>
</gene>
<name>A0A7W2AH72_9BACL</name>
<feature type="domain" description="AAA+ ATPase" evidence="6">
    <location>
        <begin position="43"/>
        <end position="214"/>
    </location>
</feature>
<reference evidence="7 8" key="1">
    <citation type="submission" date="2020-07" db="EMBL/GenBank/DDBJ databases">
        <authorList>
            <person name="Feng H."/>
        </authorList>
    </citation>
    <scope>NUCLEOTIDE SEQUENCE [LARGE SCALE GENOMIC DNA]</scope>
    <source>
        <strain evidence="8">s-11</strain>
    </source>
</reference>
<keyword evidence="8" id="KW-1185">Reference proteome</keyword>
<dbReference type="PANTHER" id="PTHR43087:SF1">
    <property type="entry name" value="LAO_AO TRANSPORT SYSTEM ATPASE"/>
    <property type="match status" value="1"/>
</dbReference>
<keyword evidence="3" id="KW-0378">Hydrolase</keyword>